<feature type="transmembrane region" description="Helical" evidence="2">
    <location>
        <begin position="55"/>
        <end position="76"/>
    </location>
</feature>
<feature type="region of interest" description="Disordered" evidence="1">
    <location>
        <begin position="418"/>
        <end position="452"/>
    </location>
</feature>
<feature type="transmembrane region" description="Helical" evidence="2">
    <location>
        <begin position="85"/>
        <end position="104"/>
    </location>
</feature>
<keyword evidence="2" id="KW-0472">Membrane</keyword>
<dbReference type="AlphaFoldDB" id="A0A8X6LBA7"/>
<dbReference type="PANTHER" id="PTHR11360:SF303">
    <property type="entry name" value="MAJOR FACILITATOR SUPERFAMILY (MFS) PROFILE DOMAIN-CONTAINING PROTEIN"/>
    <property type="match status" value="1"/>
</dbReference>
<dbReference type="EMBL" id="BMAO01025146">
    <property type="protein sequence ID" value="GFR00729.1"/>
    <property type="molecule type" value="Genomic_DNA"/>
</dbReference>
<feature type="non-terminal residue" evidence="3">
    <location>
        <position position="1"/>
    </location>
</feature>
<evidence type="ECO:0000256" key="2">
    <source>
        <dbReference type="SAM" id="Phobius"/>
    </source>
</evidence>
<protein>
    <submittedName>
        <fullName evidence="3">MFS domain-containing protein</fullName>
    </submittedName>
</protein>
<dbReference type="InterPro" id="IPR036259">
    <property type="entry name" value="MFS_trans_sf"/>
</dbReference>
<dbReference type="InterPro" id="IPR011701">
    <property type="entry name" value="MFS"/>
</dbReference>
<dbReference type="Proteomes" id="UP000887116">
    <property type="component" value="Unassembled WGS sequence"/>
</dbReference>
<dbReference type="SUPFAM" id="SSF103473">
    <property type="entry name" value="MFS general substrate transporter"/>
    <property type="match status" value="1"/>
</dbReference>
<dbReference type="Pfam" id="PF07690">
    <property type="entry name" value="MFS_1"/>
    <property type="match status" value="2"/>
</dbReference>
<feature type="transmembrane region" description="Helical" evidence="2">
    <location>
        <begin position="594"/>
        <end position="614"/>
    </location>
</feature>
<comment type="caution">
    <text evidence="3">The sequence shown here is derived from an EMBL/GenBank/DDBJ whole genome shotgun (WGS) entry which is preliminary data.</text>
</comment>
<dbReference type="InterPro" id="IPR050327">
    <property type="entry name" value="Proton-linked_MCT"/>
</dbReference>
<sequence length="667" mass="74368">SVPKLRSFIDNYFHEQDDRIPDSMAVCSVENGSKDDLISLFSSKNDIFGLTRQEASWPITICISVLSFFAPMSVLLEKGLGVRPIVIIGAVVGALGLSTCFIASSLNIITILLGVFGIGYGLVSAVTPVIINNYFLNGIITANSIANSGACIGSIIFPIMFEYLIDIYELSSCLLLTGGIVLNVAIAGVLMRPPSWSKQEIREENIPLRKESSEIPKPPPLPLTISERRKSISLNFIDKKCNDKLDYEGDLGSKTNLQRELQSELVLTLKKRTALQSEEPSTLRKFQEESYDSLDTSLSSFYAQKVQTLYKESDELLRAQKEFEDSLSDFQSVVVDIVVTSKSDELLNRLDPDEVKTSELTESCPARHSFSISSAKRRLNKFKSPIPSAGPLKKHKYTDSSGEINCFDLYPVDESTKEARKASESHSLPTSKIDEIPEEPNQDLPPSEENREESLGHVGSFVSVITSMVFYLTAFTNISFYFLFHMFISIIVDYSMDRGIPNTDTKYVLMVFAFCDFLGRVCLGWITEMKYFTRARFVMLCMGSIGLVFFTLPFATDYWSLIMVSGCYGVLLGCMMIVFPILLMDYFGMEMYAVTYGFLCFLNGFASFAMPSLIGYFRDTLGSYDNLFFVLGVISVVASATWIFEKCLLPKNTQLQEGGITTAENSS</sequence>
<evidence type="ECO:0000313" key="4">
    <source>
        <dbReference type="Proteomes" id="UP000887116"/>
    </source>
</evidence>
<evidence type="ECO:0000313" key="3">
    <source>
        <dbReference type="EMBL" id="GFR00729.1"/>
    </source>
</evidence>
<proteinExistence type="predicted"/>
<keyword evidence="2" id="KW-0812">Transmembrane</keyword>
<keyword evidence="4" id="KW-1185">Reference proteome</keyword>
<accession>A0A8X6LBA7</accession>
<gene>
    <name evidence="3" type="primary">AVEN_512_1</name>
    <name evidence="3" type="ORF">TNCT_491821</name>
</gene>
<dbReference type="PANTHER" id="PTHR11360">
    <property type="entry name" value="MONOCARBOXYLATE TRANSPORTER"/>
    <property type="match status" value="1"/>
</dbReference>
<feature type="transmembrane region" description="Helical" evidence="2">
    <location>
        <begin position="561"/>
        <end position="582"/>
    </location>
</feature>
<dbReference type="GO" id="GO:0008028">
    <property type="term" value="F:monocarboxylic acid transmembrane transporter activity"/>
    <property type="evidence" value="ECO:0007669"/>
    <property type="project" value="TreeGrafter"/>
</dbReference>
<feature type="transmembrane region" description="Helical" evidence="2">
    <location>
        <begin position="507"/>
        <end position="525"/>
    </location>
</feature>
<feature type="transmembrane region" description="Helical" evidence="2">
    <location>
        <begin position="138"/>
        <end position="161"/>
    </location>
</feature>
<feature type="transmembrane region" description="Helical" evidence="2">
    <location>
        <begin position="537"/>
        <end position="555"/>
    </location>
</feature>
<evidence type="ECO:0000256" key="1">
    <source>
        <dbReference type="SAM" id="MobiDB-lite"/>
    </source>
</evidence>
<feature type="transmembrane region" description="Helical" evidence="2">
    <location>
        <begin position="110"/>
        <end position="131"/>
    </location>
</feature>
<feature type="transmembrane region" description="Helical" evidence="2">
    <location>
        <begin position="167"/>
        <end position="190"/>
    </location>
</feature>
<keyword evidence="2" id="KW-1133">Transmembrane helix</keyword>
<feature type="transmembrane region" description="Helical" evidence="2">
    <location>
        <begin position="626"/>
        <end position="644"/>
    </location>
</feature>
<reference evidence="3" key="1">
    <citation type="submission" date="2020-07" db="EMBL/GenBank/DDBJ databases">
        <title>Multicomponent nature underlies the extraordinary mechanical properties of spider dragline silk.</title>
        <authorList>
            <person name="Kono N."/>
            <person name="Nakamura H."/>
            <person name="Mori M."/>
            <person name="Yoshida Y."/>
            <person name="Ohtoshi R."/>
            <person name="Malay A.D."/>
            <person name="Moran D.A.P."/>
            <person name="Tomita M."/>
            <person name="Numata K."/>
            <person name="Arakawa K."/>
        </authorList>
    </citation>
    <scope>NUCLEOTIDE SEQUENCE</scope>
</reference>
<name>A0A8X6LBA7_TRICU</name>
<organism evidence="3 4">
    <name type="scientific">Trichonephila clavata</name>
    <name type="common">Joro spider</name>
    <name type="synonym">Nephila clavata</name>
    <dbReference type="NCBI Taxonomy" id="2740835"/>
    <lineage>
        <taxon>Eukaryota</taxon>
        <taxon>Metazoa</taxon>
        <taxon>Ecdysozoa</taxon>
        <taxon>Arthropoda</taxon>
        <taxon>Chelicerata</taxon>
        <taxon>Arachnida</taxon>
        <taxon>Araneae</taxon>
        <taxon>Araneomorphae</taxon>
        <taxon>Entelegynae</taxon>
        <taxon>Araneoidea</taxon>
        <taxon>Nephilidae</taxon>
        <taxon>Trichonephila</taxon>
    </lineage>
</organism>
<dbReference type="OrthoDB" id="6499973at2759"/>
<feature type="transmembrane region" description="Helical" evidence="2">
    <location>
        <begin position="469"/>
        <end position="492"/>
    </location>
</feature>
<dbReference type="Gene3D" id="1.20.1250.20">
    <property type="entry name" value="MFS general substrate transporter like domains"/>
    <property type="match status" value="2"/>
</dbReference>